<protein>
    <recommendedName>
        <fullName evidence="3">GDP/GTP exchange factor Sec2 N-terminal domain-containing protein</fullName>
    </recommendedName>
</protein>
<feature type="compositionally biased region" description="Polar residues" evidence="2">
    <location>
        <begin position="407"/>
        <end position="419"/>
    </location>
</feature>
<feature type="region of interest" description="Disordered" evidence="2">
    <location>
        <begin position="102"/>
        <end position="146"/>
    </location>
</feature>
<dbReference type="InterPro" id="IPR040351">
    <property type="entry name" value="RAB3IL/RAB3IP/Sec2"/>
</dbReference>
<evidence type="ECO:0000256" key="1">
    <source>
        <dbReference type="ARBA" id="ARBA00023054"/>
    </source>
</evidence>
<comment type="caution">
    <text evidence="4">The sequence shown here is derived from an EMBL/GenBank/DDBJ whole genome shotgun (WGS) entry which is preliminary data.</text>
</comment>
<evidence type="ECO:0000313" key="4">
    <source>
        <dbReference type="EMBL" id="KAL0252716.1"/>
    </source>
</evidence>
<dbReference type="RefSeq" id="XP_066615436.1">
    <property type="nucleotide sequence ID" value="XM_066756659.1"/>
</dbReference>
<evidence type="ECO:0000256" key="2">
    <source>
        <dbReference type="SAM" id="MobiDB-lite"/>
    </source>
</evidence>
<dbReference type="Proteomes" id="UP000054399">
    <property type="component" value="Unassembled WGS sequence"/>
</dbReference>
<feature type="compositionally biased region" description="Polar residues" evidence="2">
    <location>
        <begin position="44"/>
        <end position="60"/>
    </location>
</feature>
<evidence type="ECO:0000259" key="3">
    <source>
        <dbReference type="Pfam" id="PF06428"/>
    </source>
</evidence>
<keyword evidence="1" id="KW-0175">Coiled coil</keyword>
<keyword evidence="5" id="KW-1185">Reference proteome</keyword>
<feature type="compositionally biased region" description="Basic and acidic residues" evidence="2">
    <location>
        <begin position="641"/>
        <end position="670"/>
    </location>
</feature>
<name>A0ABR3BWG7_9TREE</name>
<feature type="region of interest" description="Disordered" evidence="2">
    <location>
        <begin position="632"/>
        <end position="780"/>
    </location>
</feature>
<feature type="region of interest" description="Disordered" evidence="2">
    <location>
        <begin position="202"/>
        <end position="334"/>
    </location>
</feature>
<dbReference type="InterPro" id="IPR009449">
    <property type="entry name" value="Sec2_N"/>
</dbReference>
<feature type="compositionally biased region" description="Polar residues" evidence="2">
    <location>
        <begin position="426"/>
        <end position="452"/>
    </location>
</feature>
<dbReference type="GeneID" id="91988966"/>
<proteinExistence type="predicted"/>
<feature type="region of interest" description="Disordered" evidence="2">
    <location>
        <begin position="13"/>
        <end position="83"/>
    </location>
</feature>
<dbReference type="SUPFAM" id="SSF144284">
    <property type="entry name" value="Sec2 N-terminal region"/>
    <property type="match status" value="1"/>
</dbReference>
<accession>A0ABR3BWG7</accession>
<dbReference type="Gene3D" id="6.10.140.910">
    <property type="match status" value="1"/>
</dbReference>
<feature type="compositionally biased region" description="Polar residues" evidence="2">
    <location>
        <begin position="507"/>
        <end position="520"/>
    </location>
</feature>
<feature type="compositionally biased region" description="Basic and acidic residues" evidence="2">
    <location>
        <begin position="278"/>
        <end position="290"/>
    </location>
</feature>
<feature type="compositionally biased region" description="Polar residues" evidence="2">
    <location>
        <begin position="14"/>
        <end position="24"/>
    </location>
</feature>
<reference evidence="4" key="2">
    <citation type="submission" date="2024-01" db="EMBL/GenBank/DDBJ databases">
        <title>Comparative genomics of Cryptococcus and Kwoniella reveals pathogenesis evolution and contrasting modes of karyotype evolution via chromosome fusion or intercentromeric recombination.</title>
        <authorList>
            <person name="Coelho M.A."/>
            <person name="David-Palma M."/>
            <person name="Shea T."/>
            <person name="Bowers K."/>
            <person name="Mcginley-Smith S."/>
            <person name="Mohammad A.W."/>
            <person name="Gnirke A."/>
            <person name="Yurkov A.M."/>
            <person name="Nowrousian M."/>
            <person name="Sun S."/>
            <person name="Cuomo C.A."/>
            <person name="Heitman J."/>
        </authorList>
    </citation>
    <scope>NUCLEOTIDE SEQUENCE</scope>
    <source>
        <strain evidence="4">IND107</strain>
    </source>
</reference>
<feature type="compositionally biased region" description="Basic and acidic residues" evidence="2">
    <location>
        <begin position="312"/>
        <end position="333"/>
    </location>
</feature>
<dbReference type="PANTHER" id="PTHR14430">
    <property type="entry name" value="RABIN3-RELATED"/>
    <property type="match status" value="1"/>
</dbReference>
<feature type="region of interest" description="Disordered" evidence="2">
    <location>
        <begin position="388"/>
        <end position="520"/>
    </location>
</feature>
<feature type="compositionally biased region" description="Low complexity" evidence="2">
    <location>
        <begin position="111"/>
        <end position="131"/>
    </location>
</feature>
<organism evidence="4 5">
    <name type="scientific">Cryptococcus tetragattii IND107</name>
    <dbReference type="NCBI Taxonomy" id="1296105"/>
    <lineage>
        <taxon>Eukaryota</taxon>
        <taxon>Fungi</taxon>
        <taxon>Dikarya</taxon>
        <taxon>Basidiomycota</taxon>
        <taxon>Agaricomycotina</taxon>
        <taxon>Tremellomycetes</taxon>
        <taxon>Tremellales</taxon>
        <taxon>Cryptococcaceae</taxon>
        <taxon>Cryptococcus</taxon>
        <taxon>Cryptococcus gattii species complex</taxon>
    </lineage>
</organism>
<gene>
    <name evidence="4" type="ORF">I308_102108</name>
</gene>
<sequence length="780" mass="82883">MYPIHAAPVYYSYSRPQSPNNATATPPFEFSGVTIPPKLKSIGRQLSQLSNDFLTTQPDQQESKSQPKEGWNAPDIPGMGDDPVLCPYCDKPLPPSLFAQVAEHSHGHQTPGPSRPSSVPSSVISAISSKPDPMSGHRNADKTASDALSATVRDGDAVNHSAVVNAISPADMARWSSLAGVSIALPNPSGPLTDIHKTKDAEAKPFPMIPPPPQPNKLTQPAPSRHNSSDSASRFGFFRRDSKREEDSDGEGEDRGNGYAKLGEGGSDDEDEVTSGTKEQHDDVKEGDGDTKEEDTAGLDLGDQGKNGQAEGEGKPEFTSRDYAEAPRVDPNSDLKNVMQEILTKVNQMTVSHHQLLDSHSSLLTSLKIARSNLAMAEANSEMLEEQLKRRSTAPSARVVSGPAASPVTSNLTYGSRPSSPMPGNISEQRPRPSSLNLASLPTNSAPSSAAHESSKSWFWSNNKKKPNEAPTTSGRTSGEYSKGLATPPMPVTSGGALPGGRPVPTRSATHSGQPVTGVSKSLGTDAILLRQSSTSPSTPTHTPGPALVSNAELASLRTAYSSALSKLSSLTTELADLKRTNSAMEAELESLSQALFEEANKMVAEERKRRAEVEENLKEVREEREALKETVKVLGGKVSPTHEDGEPPKKKASEEMEEPLVPRDLDKHYAALRKTIHNVASPPISPPASTSRLPATFELPESGPASRASPEEMSRPLSVSLPAESNPWASSAEFAEAPAGLGLGVEEGESVPTEFRLSVITPSPRQEKGGEGLLGSGLE</sequence>
<feature type="domain" description="GDP/GTP exchange factor Sec2 N-terminal" evidence="3">
    <location>
        <begin position="553"/>
        <end position="624"/>
    </location>
</feature>
<evidence type="ECO:0000313" key="5">
    <source>
        <dbReference type="Proteomes" id="UP000054399"/>
    </source>
</evidence>
<feature type="compositionally biased region" description="Polar residues" evidence="2">
    <location>
        <begin position="470"/>
        <end position="480"/>
    </location>
</feature>
<dbReference type="PANTHER" id="PTHR14430:SF0">
    <property type="entry name" value="SEC2P DOMAIN-CONTAINING PROTEIN"/>
    <property type="match status" value="1"/>
</dbReference>
<reference evidence="4" key="1">
    <citation type="submission" date="2015-01" db="EMBL/GenBank/DDBJ databases">
        <authorList>
            <consortium name="The Broad Institute Genomics Platform"/>
            <person name="Cuomo C."/>
            <person name="Litvintseva A."/>
            <person name="Chen Y."/>
            <person name="Heitman J."/>
            <person name="Sun S."/>
            <person name="Springer D."/>
            <person name="Dromer F."/>
            <person name="Young S."/>
            <person name="Zeng Q."/>
            <person name="Gargeya S."/>
            <person name="Abouelleil A."/>
            <person name="Alvarado L."/>
            <person name="Chapman S.B."/>
            <person name="Gainer-Dewar J."/>
            <person name="Goldberg J."/>
            <person name="Griggs A."/>
            <person name="Gujja S."/>
            <person name="Hansen M."/>
            <person name="Howarth C."/>
            <person name="Imamovic A."/>
            <person name="Larimer J."/>
            <person name="Murphy C."/>
            <person name="Naylor J."/>
            <person name="Pearson M."/>
            <person name="Priest M."/>
            <person name="Roberts A."/>
            <person name="Saif S."/>
            <person name="Shea T."/>
            <person name="Sykes S."/>
            <person name="Wortman J."/>
            <person name="Nusbaum C."/>
            <person name="Birren B."/>
        </authorList>
    </citation>
    <scope>NUCLEOTIDE SEQUENCE</scope>
    <source>
        <strain evidence="4">IND107</strain>
    </source>
</reference>
<dbReference type="Pfam" id="PF06428">
    <property type="entry name" value="Sec2p"/>
    <property type="match status" value="1"/>
</dbReference>
<dbReference type="EMBL" id="ATAM02000003">
    <property type="protein sequence ID" value="KAL0252716.1"/>
    <property type="molecule type" value="Genomic_DNA"/>
</dbReference>